<organism evidence="3 4">
    <name type="scientific">Crotalaria pallida</name>
    <name type="common">Smooth rattlebox</name>
    <name type="synonym">Crotalaria striata</name>
    <dbReference type="NCBI Taxonomy" id="3830"/>
    <lineage>
        <taxon>Eukaryota</taxon>
        <taxon>Viridiplantae</taxon>
        <taxon>Streptophyta</taxon>
        <taxon>Embryophyta</taxon>
        <taxon>Tracheophyta</taxon>
        <taxon>Spermatophyta</taxon>
        <taxon>Magnoliopsida</taxon>
        <taxon>eudicotyledons</taxon>
        <taxon>Gunneridae</taxon>
        <taxon>Pentapetalae</taxon>
        <taxon>rosids</taxon>
        <taxon>fabids</taxon>
        <taxon>Fabales</taxon>
        <taxon>Fabaceae</taxon>
        <taxon>Papilionoideae</taxon>
        <taxon>50 kb inversion clade</taxon>
        <taxon>genistoids sensu lato</taxon>
        <taxon>core genistoids</taxon>
        <taxon>Crotalarieae</taxon>
        <taxon>Crotalaria</taxon>
    </lineage>
</organism>
<dbReference type="Gene3D" id="2.130.10.10">
    <property type="entry name" value="YVTN repeat-like/Quinoprotein amine dehydrogenase"/>
    <property type="match status" value="1"/>
</dbReference>
<keyword evidence="1" id="KW-0853">WD repeat</keyword>
<dbReference type="GO" id="GO:1905786">
    <property type="term" value="P:positive regulation of anaphase-promoting complex-dependent catabolic process"/>
    <property type="evidence" value="ECO:0007669"/>
    <property type="project" value="TreeGrafter"/>
</dbReference>
<comment type="caution">
    <text evidence="3">The sequence shown here is derived from an EMBL/GenBank/DDBJ whole genome shotgun (WGS) entry which is preliminary data.</text>
</comment>
<dbReference type="PANTHER" id="PTHR19918">
    <property type="entry name" value="CELL DIVISION CYCLE 20 CDC20 FIZZY -RELATED"/>
    <property type="match status" value="1"/>
</dbReference>
<evidence type="ECO:0000313" key="4">
    <source>
        <dbReference type="Proteomes" id="UP001372338"/>
    </source>
</evidence>
<keyword evidence="2" id="KW-0677">Repeat</keyword>
<accession>A0AAN9EN73</accession>
<name>A0AAN9EN73_CROPI</name>
<dbReference type="InterPro" id="IPR033010">
    <property type="entry name" value="Cdc20/Fizzy"/>
</dbReference>
<dbReference type="PANTHER" id="PTHR19918:SF36">
    <property type="entry name" value="PROTEIN FIZZY-RELATED 3"/>
    <property type="match status" value="1"/>
</dbReference>
<reference evidence="3 4" key="1">
    <citation type="submission" date="2024-01" db="EMBL/GenBank/DDBJ databases">
        <title>The genomes of 5 underutilized Papilionoideae crops provide insights into root nodulation and disease resistanc.</title>
        <authorList>
            <person name="Yuan L."/>
        </authorList>
    </citation>
    <scope>NUCLEOTIDE SEQUENCE [LARGE SCALE GENOMIC DNA]</scope>
    <source>
        <strain evidence="3">ZHUSHIDOU_FW_LH</strain>
        <tissue evidence="3">Leaf</tissue>
    </source>
</reference>
<dbReference type="InterPro" id="IPR015943">
    <property type="entry name" value="WD40/YVTN_repeat-like_dom_sf"/>
</dbReference>
<dbReference type="GO" id="GO:0005680">
    <property type="term" value="C:anaphase-promoting complex"/>
    <property type="evidence" value="ECO:0007669"/>
    <property type="project" value="TreeGrafter"/>
</dbReference>
<dbReference type="EMBL" id="JAYWIO010000005">
    <property type="protein sequence ID" value="KAK7260203.1"/>
    <property type="molecule type" value="Genomic_DNA"/>
</dbReference>
<dbReference type="AlphaFoldDB" id="A0AAN9EN73"/>
<dbReference type="InterPro" id="IPR036322">
    <property type="entry name" value="WD40_repeat_dom_sf"/>
</dbReference>
<dbReference type="GO" id="GO:1990757">
    <property type="term" value="F:ubiquitin ligase activator activity"/>
    <property type="evidence" value="ECO:0007669"/>
    <property type="project" value="TreeGrafter"/>
</dbReference>
<protein>
    <submittedName>
        <fullName evidence="3">Uncharacterized protein</fullName>
    </submittedName>
</protein>
<sequence length="129" mass="14255">MRTTNRSAVVGRELRIADRSRERLNAVADGRRGLFPLLFLSLGSSLSSRGDQVIFGMALTARTGVLAWNSCILTSRSRDMNILQHDMRFSSDYISQLVGHKSEVCGLKWSTNERELASVGNENQVGGEP</sequence>
<proteinExistence type="predicted"/>
<dbReference type="GO" id="GO:0010997">
    <property type="term" value="F:anaphase-promoting complex binding"/>
    <property type="evidence" value="ECO:0007669"/>
    <property type="project" value="InterPro"/>
</dbReference>
<dbReference type="Proteomes" id="UP001372338">
    <property type="component" value="Unassembled WGS sequence"/>
</dbReference>
<evidence type="ECO:0000256" key="1">
    <source>
        <dbReference type="ARBA" id="ARBA00022574"/>
    </source>
</evidence>
<evidence type="ECO:0000256" key="2">
    <source>
        <dbReference type="ARBA" id="ARBA00022737"/>
    </source>
</evidence>
<dbReference type="GO" id="GO:0031145">
    <property type="term" value="P:anaphase-promoting complex-dependent catabolic process"/>
    <property type="evidence" value="ECO:0007669"/>
    <property type="project" value="TreeGrafter"/>
</dbReference>
<gene>
    <name evidence="3" type="ORF">RIF29_26049</name>
</gene>
<keyword evidence="4" id="KW-1185">Reference proteome</keyword>
<evidence type="ECO:0000313" key="3">
    <source>
        <dbReference type="EMBL" id="KAK7260203.1"/>
    </source>
</evidence>
<dbReference type="SUPFAM" id="SSF50978">
    <property type="entry name" value="WD40 repeat-like"/>
    <property type="match status" value="1"/>
</dbReference>